<reference evidence="1 2" key="1">
    <citation type="journal article" date="2019" name="Commun. Biol.">
        <title>The bagworm genome reveals a unique fibroin gene that provides high tensile strength.</title>
        <authorList>
            <person name="Kono N."/>
            <person name="Nakamura H."/>
            <person name="Ohtoshi R."/>
            <person name="Tomita M."/>
            <person name="Numata K."/>
            <person name="Arakawa K."/>
        </authorList>
    </citation>
    <scope>NUCLEOTIDE SEQUENCE [LARGE SCALE GENOMIC DNA]</scope>
</reference>
<organism evidence="1 2">
    <name type="scientific">Eumeta variegata</name>
    <name type="common">Bagworm moth</name>
    <name type="synonym">Eumeta japonica</name>
    <dbReference type="NCBI Taxonomy" id="151549"/>
    <lineage>
        <taxon>Eukaryota</taxon>
        <taxon>Metazoa</taxon>
        <taxon>Ecdysozoa</taxon>
        <taxon>Arthropoda</taxon>
        <taxon>Hexapoda</taxon>
        <taxon>Insecta</taxon>
        <taxon>Pterygota</taxon>
        <taxon>Neoptera</taxon>
        <taxon>Endopterygota</taxon>
        <taxon>Lepidoptera</taxon>
        <taxon>Glossata</taxon>
        <taxon>Ditrysia</taxon>
        <taxon>Tineoidea</taxon>
        <taxon>Psychidae</taxon>
        <taxon>Oiketicinae</taxon>
        <taxon>Eumeta</taxon>
    </lineage>
</organism>
<sequence>MVNANGNSIPIDPHTKLEKKNIVSEVKIPYKEAVGSLMHLAIVSRPDIMFGVSLVSRYLNCYDSTHWAVVKKILKYLKETKEMGILYSKVKNNTVEGYSDSDYAADSDTRRSTTGCVYQECCSYNMGNSATAKQPCLTEAEFMAACSAAKRHCGSKTTT</sequence>
<evidence type="ECO:0000313" key="2">
    <source>
        <dbReference type="Proteomes" id="UP000299102"/>
    </source>
</evidence>
<dbReference type="OrthoDB" id="413361at2759"/>
<dbReference type="PANTHER" id="PTHR11439">
    <property type="entry name" value="GAG-POL-RELATED RETROTRANSPOSON"/>
    <property type="match status" value="1"/>
</dbReference>
<dbReference type="Proteomes" id="UP000299102">
    <property type="component" value="Unassembled WGS sequence"/>
</dbReference>
<accession>A0A4C1ZAS2</accession>
<name>A0A4C1ZAS2_EUMVA</name>
<keyword evidence="2" id="KW-1185">Reference proteome</keyword>
<dbReference type="EMBL" id="BGZK01001766">
    <property type="protein sequence ID" value="GBP85891.1"/>
    <property type="molecule type" value="Genomic_DNA"/>
</dbReference>
<dbReference type="AlphaFoldDB" id="A0A4C1ZAS2"/>
<comment type="caution">
    <text evidence="1">The sequence shown here is derived from an EMBL/GenBank/DDBJ whole genome shotgun (WGS) entry which is preliminary data.</text>
</comment>
<evidence type="ECO:0000313" key="1">
    <source>
        <dbReference type="EMBL" id="GBP85891.1"/>
    </source>
</evidence>
<dbReference type="STRING" id="151549.A0A4C1ZAS2"/>
<gene>
    <name evidence="1" type="ORF">EVAR_36059_1</name>
</gene>
<proteinExistence type="predicted"/>
<protein>
    <submittedName>
        <fullName evidence="1">Retrovirus-related Pol polyprotein from transposon TNT 1-94</fullName>
    </submittedName>
</protein>
<dbReference type="PANTHER" id="PTHR11439:SF483">
    <property type="entry name" value="PEPTIDE SYNTHASE GLIP-LIKE, PUTATIVE (AFU_ORTHOLOGUE AFUA_3G12920)-RELATED"/>
    <property type="match status" value="1"/>
</dbReference>